<evidence type="ECO:0000313" key="2">
    <source>
        <dbReference type="Proteomes" id="UP000000812"/>
    </source>
</evidence>
<dbReference type="STRING" id="160492.XF_2034"/>
<accession>Q9PBV1</accession>
<dbReference type="PANTHER" id="PTHR31147:SF33">
    <property type="entry name" value="N-HYDROXYCINNAMOYL_BENZOYLTRANSFERASE, PUTATIVE-RELATED"/>
    <property type="match status" value="1"/>
</dbReference>
<dbReference type="PIR" id="D82608">
    <property type="entry name" value="D82608"/>
</dbReference>
<sequence length="433" mass="49074">MQRMHASFSMLWSSRINEKHLLGALRAVLDHYPFFHGTFVEAPNGPQLTGRYSAAHPHERGGVRPVVFEMESYPQALANAAVTTLYDARFLATLIPEKPDLVANRRALLHFRLCQFADASIFSVVWNHALSDLHGIYAFLHAVSRCYSGATDVETPLFDRGHIWNTLPESRWKTGTPPGREGRHGIVSISRTKAALGLSRYFLSNAFDSAPVCLFLDGAILRSMQYEAANRGTTLSRNDLINAALLKLHVAAPKEQRDPAEIQLYFPINLRPLLGLRPVVIGNCLGNVSMSVPLDSIFENDLFDIACIVRDARQRLDLNMVSTDRDWFEYWKPRCSRGEVYHHWLLGRHRVYSSNWMDDQLADFSFGDAQFRALLRNPRIARGFWFPNFHCTILPRVTDHGIAPVVRLSVSRRQLATLDTQKNQVPFIGVVIK</sequence>
<dbReference type="EMBL" id="AE003849">
    <property type="protein sequence ID" value="AAF84836.1"/>
    <property type="molecule type" value="Genomic_DNA"/>
</dbReference>
<dbReference type="AlphaFoldDB" id="Q9PBV1"/>
<dbReference type="InterPro" id="IPR050898">
    <property type="entry name" value="Plant_acyltransferase"/>
</dbReference>
<dbReference type="SUPFAM" id="SSF52777">
    <property type="entry name" value="CoA-dependent acyltransferases"/>
    <property type="match status" value="1"/>
</dbReference>
<reference evidence="1 2" key="1">
    <citation type="journal article" date="2000" name="Nature">
        <title>The genome sequence of the plant pathogen Xylella fastidiosa.</title>
        <authorList>
            <person name="Simpson A.J."/>
            <person name="Reinach F.C."/>
            <person name="Arruda P."/>
            <person name="Abreu F.A."/>
            <person name="Acencio M."/>
            <person name="Alvarenga R."/>
            <person name="Alves L.M."/>
            <person name="Araya J.E."/>
            <person name="Baia G.S."/>
            <person name="Baptista C.S."/>
            <person name="Barros M.H."/>
            <person name="Bonaccorsi E.D."/>
            <person name="Bordin S."/>
            <person name="Bove J.M."/>
            <person name="Briones M.R."/>
            <person name="Bueno M.R."/>
            <person name="Camargo A.A."/>
            <person name="Camargo L.E."/>
            <person name="Carraro D.M."/>
            <person name="Carrer H."/>
            <person name="Colauto N.B."/>
            <person name="Colombo C."/>
            <person name="Costa F.F."/>
            <person name="Costa M.C."/>
            <person name="Costa-Neto C.M."/>
            <person name="Coutinho L.L."/>
            <person name="Cristofani M."/>
            <person name="Dias-Neto E."/>
            <person name="Docena C."/>
            <person name="El-Dorry H."/>
            <person name="Facincani A.P."/>
            <person name="Ferreira A.J."/>
            <person name="Ferreira V.C."/>
            <person name="Ferro J.A."/>
            <person name="Fraga J.S."/>
            <person name="Franca S.C."/>
            <person name="Franco M.C."/>
            <person name="Frohme M."/>
            <person name="Furlan L.R."/>
            <person name="Garnier M."/>
            <person name="Goldman G.H."/>
            <person name="Goldman M.H."/>
            <person name="Gomes S.L."/>
            <person name="Gruber A."/>
            <person name="Ho P.L."/>
            <person name="Hoheisel J.D."/>
            <person name="Junqueira M.L."/>
            <person name="Kemper E.L."/>
            <person name="Kitajima J.P."/>
            <person name="Krieger J.E."/>
            <person name="Kuramae E.E."/>
            <person name="Laigret F."/>
            <person name="Lambais M.R."/>
            <person name="Leite L.C."/>
            <person name="Lemos E.G."/>
            <person name="Lemos M.V."/>
            <person name="Lopes S.A."/>
            <person name="Lopes C.R."/>
            <person name="Machado J.A."/>
            <person name="Machado M.A."/>
            <person name="Madeira A.M."/>
            <person name="Madeira H.M."/>
            <person name="Marino C.L."/>
            <person name="Marques M.V."/>
            <person name="Martins E.A."/>
            <person name="Martins E.M."/>
            <person name="Matsukuma A.Y."/>
            <person name="Menck C.F."/>
            <person name="Miracca E.C."/>
            <person name="Miyaki C.Y."/>
            <person name="Monteriro-Vitorello C.B."/>
            <person name="Moon D.H."/>
            <person name="Nagai M.A."/>
            <person name="Nascimento A.L."/>
            <person name="Netto L.E."/>
            <person name="Nhani A.Jr."/>
            <person name="Nobrega F.G."/>
            <person name="Nunes L.R."/>
            <person name="Oliveira M.A."/>
            <person name="de Oliveira M.C."/>
            <person name="de Oliveira R.C."/>
            <person name="Palmieri D.A."/>
            <person name="Paris A."/>
            <person name="Peixoto B.R."/>
            <person name="Pereira G.A."/>
            <person name="Pereira H.A.Jr."/>
            <person name="Pesquero J.B."/>
            <person name="Quaggio R.B."/>
            <person name="Roberto P.G."/>
            <person name="Rodrigues V."/>
            <person name="de M Rosa A.J."/>
            <person name="de Rosa V.E.Jr."/>
            <person name="de Sa R.G."/>
            <person name="Santelli R.V."/>
            <person name="Sawasaki H.E."/>
            <person name="da Silva A.C."/>
            <person name="da Silva A.M."/>
            <person name="da Silva F.R."/>
            <person name="da Silva W.A.Jr."/>
            <person name="da Silveira J.F."/>
            <person name="Silvestri M.L."/>
            <person name="Siqueira W.J."/>
            <person name="de Souza A.A."/>
            <person name="de Souza A.P."/>
            <person name="Terenzi M.F."/>
            <person name="Truffi D."/>
            <person name="Tsai S.M."/>
            <person name="Tsuhako M.H."/>
            <person name="Vallada H."/>
            <person name="Van Sluys M.A."/>
            <person name="Verjovski-Almeida S."/>
            <person name="Vettore A.L."/>
            <person name="Zago M.A."/>
            <person name="Zatz M."/>
            <person name="Meidanis J."/>
            <person name="Setubal J.C."/>
        </authorList>
    </citation>
    <scope>NUCLEOTIDE SEQUENCE [LARGE SCALE GENOMIC DNA]</scope>
    <source>
        <strain evidence="1 2">9a5c</strain>
    </source>
</reference>
<organism evidence="1 2">
    <name type="scientific">Xylella fastidiosa (strain 9a5c)</name>
    <dbReference type="NCBI Taxonomy" id="160492"/>
    <lineage>
        <taxon>Bacteria</taxon>
        <taxon>Pseudomonadati</taxon>
        <taxon>Pseudomonadota</taxon>
        <taxon>Gammaproteobacteria</taxon>
        <taxon>Lysobacterales</taxon>
        <taxon>Lysobacteraceae</taxon>
        <taxon>Xylella</taxon>
    </lineage>
</organism>
<dbReference type="InterPro" id="IPR023213">
    <property type="entry name" value="CAT-like_dom_sf"/>
</dbReference>
<dbReference type="PANTHER" id="PTHR31147">
    <property type="entry name" value="ACYL TRANSFERASE 4"/>
    <property type="match status" value="1"/>
</dbReference>
<dbReference type="Gene3D" id="3.30.559.10">
    <property type="entry name" value="Chloramphenicol acetyltransferase-like domain"/>
    <property type="match status" value="2"/>
</dbReference>
<dbReference type="KEGG" id="xfa:XF_2034"/>
<protein>
    <submittedName>
        <fullName evidence="1">Uncharacterized protein</fullName>
    </submittedName>
</protein>
<dbReference type="Proteomes" id="UP000000812">
    <property type="component" value="Chromosome"/>
</dbReference>
<gene>
    <name evidence="1" type="ordered locus">XF_2034</name>
</gene>
<evidence type="ECO:0000313" key="1">
    <source>
        <dbReference type="EMBL" id="AAF84836.1"/>
    </source>
</evidence>
<name>Q9PBV1_XYLFA</name>
<dbReference type="HOGENOM" id="CLU_633060_0_0_6"/>
<proteinExistence type="predicted"/>